<organism evidence="1 2">
    <name type="scientific">Geobacillus proteiniphilus</name>
    <dbReference type="NCBI Taxonomy" id="860353"/>
    <lineage>
        <taxon>Bacteria</taxon>
        <taxon>Bacillati</taxon>
        <taxon>Bacillota</taxon>
        <taxon>Bacilli</taxon>
        <taxon>Bacillales</taxon>
        <taxon>Anoxybacillaceae</taxon>
        <taxon>Geobacillus</taxon>
    </lineage>
</organism>
<reference evidence="1 2" key="1">
    <citation type="submission" date="2016-11" db="EMBL/GenBank/DDBJ databases">
        <authorList>
            <person name="Kadnikov V."/>
            <person name="Nazina T."/>
        </authorList>
    </citation>
    <scope>NUCLEOTIDE SEQUENCE [LARGE SCALE GENOMIC DNA]</scope>
    <source>
        <strain evidence="1 2">1017</strain>
    </source>
</reference>
<dbReference type="EMBL" id="MQMG01000087">
    <property type="protein sequence ID" value="OKO87989.1"/>
    <property type="molecule type" value="Genomic_DNA"/>
</dbReference>
<comment type="caution">
    <text evidence="1">The sequence shown here is derived from an EMBL/GenBank/DDBJ whole genome shotgun (WGS) entry which is preliminary data.</text>
</comment>
<evidence type="ECO:0000313" key="2">
    <source>
        <dbReference type="Proteomes" id="UP000186030"/>
    </source>
</evidence>
<name>A0A1Q5SIY8_9BACL</name>
<sequence>MITHAKGNIVTVVVVKTEAEFAARLDETMCTAKNGCRTGGSS</sequence>
<proteinExistence type="predicted"/>
<protein>
    <submittedName>
        <fullName evidence="1">Uncharacterized protein</fullName>
    </submittedName>
</protein>
<gene>
    <name evidence="1" type="ORF">BRO54_3764</name>
</gene>
<dbReference type="AlphaFoldDB" id="A0A1Q5SIY8"/>
<reference evidence="2" key="2">
    <citation type="submission" date="2017-01" db="EMBL/GenBank/DDBJ databases">
        <title>Genome sequencing and annotation of Geobacillus sp. 1017, a Hydrocarbon-Oxidizing Thermophilic Bacterium Isolated from a Heavy Oil Reservoir (China).</title>
        <authorList>
            <person name="Kadnikov V.V."/>
            <person name="Mardanov A.V."/>
            <person name="Poltaraus A.B."/>
            <person name="Sokolova D.S."/>
            <person name="Semenova E.M."/>
            <person name="Ravin N.V."/>
            <person name="Tourova T.P."/>
            <person name="Nazina T.N."/>
        </authorList>
    </citation>
    <scope>NUCLEOTIDE SEQUENCE [LARGE SCALE GENOMIC DNA]</scope>
    <source>
        <strain evidence="2">1017</strain>
    </source>
</reference>
<accession>A0A1Q5SIY8</accession>
<dbReference type="Proteomes" id="UP000186030">
    <property type="component" value="Unassembled WGS sequence"/>
</dbReference>
<evidence type="ECO:0000313" key="1">
    <source>
        <dbReference type="EMBL" id="OKO87989.1"/>
    </source>
</evidence>